<feature type="active site" description="Charge relay system" evidence="3">
    <location>
        <position position="394"/>
    </location>
</feature>
<dbReference type="InterPro" id="IPR014940">
    <property type="entry name" value="BAAT_C"/>
</dbReference>
<reference evidence="6" key="1">
    <citation type="submission" date="2025-08" db="UniProtKB">
        <authorList>
            <consortium name="Ensembl"/>
        </authorList>
    </citation>
    <scope>IDENTIFICATION</scope>
</reference>
<evidence type="ECO:0000313" key="6">
    <source>
        <dbReference type="Ensembl" id="ENSLLEP00000045553.1"/>
    </source>
</evidence>
<evidence type="ECO:0000256" key="1">
    <source>
        <dbReference type="ARBA" id="ARBA00006538"/>
    </source>
</evidence>
<dbReference type="GO" id="GO:0047617">
    <property type="term" value="F:fatty acyl-CoA hydrolase activity"/>
    <property type="evidence" value="ECO:0007669"/>
    <property type="project" value="TreeGrafter"/>
</dbReference>
<dbReference type="FunFam" id="2.60.40.2240:FF:000001">
    <property type="entry name" value="acyl-coenzyme A thioesterase 4"/>
    <property type="match status" value="1"/>
</dbReference>
<dbReference type="GeneTree" id="ENSGT01010000222336"/>
<dbReference type="Pfam" id="PF04775">
    <property type="entry name" value="Bile_Hydr_Trans"/>
    <property type="match status" value="1"/>
</dbReference>
<keyword evidence="2" id="KW-0443">Lipid metabolism</keyword>
<evidence type="ECO:0000256" key="2">
    <source>
        <dbReference type="ARBA" id="ARBA00022832"/>
    </source>
</evidence>
<keyword evidence="2" id="KW-0276">Fatty acid metabolism</keyword>
<dbReference type="SUPFAM" id="SSF53474">
    <property type="entry name" value="alpha/beta-Hydrolases"/>
    <property type="match status" value="1"/>
</dbReference>
<dbReference type="PANTHER" id="PTHR10824:SF17">
    <property type="entry name" value="ACYL-COENZYME A THIOESTERASE 6"/>
    <property type="match status" value="1"/>
</dbReference>
<dbReference type="Proteomes" id="UP000694569">
    <property type="component" value="Unplaced"/>
</dbReference>
<accession>A0A8C5WKY7</accession>
<reference evidence="6" key="2">
    <citation type="submission" date="2025-09" db="UniProtKB">
        <authorList>
            <consortium name="Ensembl"/>
        </authorList>
    </citation>
    <scope>IDENTIFICATION</scope>
</reference>
<evidence type="ECO:0000259" key="4">
    <source>
        <dbReference type="Pfam" id="PF04775"/>
    </source>
</evidence>
<dbReference type="PANTHER" id="PTHR10824">
    <property type="entry name" value="ACYL-COENZYME A THIOESTERASE-RELATED"/>
    <property type="match status" value="1"/>
</dbReference>
<dbReference type="Pfam" id="PF08840">
    <property type="entry name" value="BAAT_C"/>
    <property type="match status" value="1"/>
</dbReference>
<dbReference type="FunFam" id="3.40.50.1820:FF:000024">
    <property type="entry name" value="acyl-coenzyme A thioesterase 4"/>
    <property type="match status" value="1"/>
</dbReference>
<dbReference type="InterPro" id="IPR042490">
    <property type="entry name" value="Thio_Ohase/BAAT_N"/>
</dbReference>
<evidence type="ECO:0000313" key="7">
    <source>
        <dbReference type="Proteomes" id="UP000694569"/>
    </source>
</evidence>
<evidence type="ECO:0008006" key="8">
    <source>
        <dbReference type="Google" id="ProtNLM"/>
    </source>
</evidence>
<dbReference type="InterPro" id="IPR006862">
    <property type="entry name" value="Thio_Ohase/aa_AcTrfase"/>
</dbReference>
<organism evidence="6 7">
    <name type="scientific">Leptobrachium leishanense</name>
    <name type="common">Leishan spiny toad</name>
    <dbReference type="NCBI Taxonomy" id="445787"/>
    <lineage>
        <taxon>Eukaryota</taxon>
        <taxon>Metazoa</taxon>
        <taxon>Chordata</taxon>
        <taxon>Craniata</taxon>
        <taxon>Vertebrata</taxon>
        <taxon>Euteleostomi</taxon>
        <taxon>Amphibia</taxon>
        <taxon>Batrachia</taxon>
        <taxon>Anura</taxon>
        <taxon>Pelobatoidea</taxon>
        <taxon>Megophryidae</taxon>
        <taxon>Leptobrachium</taxon>
    </lineage>
</organism>
<evidence type="ECO:0000256" key="3">
    <source>
        <dbReference type="PIRSR" id="PIRSR016521-1"/>
    </source>
</evidence>
<sequence length="454" mass="50825">MSYIRQTGGRSDTVLCTMQCFLKKPLLHHLFHCRTMAVSLQVFPGRCLYDEPLRLKACGLGPGQDVTLQTTMVDEGDETFTSTGRYRAGNNGELDFSQAPALEGGSFTGIEPEGPLWALEPQKRYRRYLRKDVLTPQPVNFTLYEGHQQPEKILARVTQERWLMGEGLRRIPVREGRVRGSLFLPPGPGPFPGVIEIQGTGGGLLEYKACLLANKGFAVLALAYYKFDDLPPDMKEFHLEYFEEAVNYMLLHPQIKGPGIGLLGHSKAGDLVLSMASFLKGITATVVVNGPISSIGSALRYKDIFIPETKYDASKIKYSEDGVADITKIFVNPLEEPHRKCLIPIWKADCKFLFIVGQDDGNFQSEFYAQTACSLLEEHGKENPEVVIYPRTGHYIEPPYFPLCKASLHKIVGTPVVWGGESKPHAMAQVDAWKRIQVFFHKYLNQYSLGMSKL</sequence>
<dbReference type="PIRSF" id="PIRSF016521">
    <property type="entry name" value="Acyl-CoA_hydro"/>
    <property type="match status" value="1"/>
</dbReference>
<proteinExistence type="inferred from homology"/>
<dbReference type="AlphaFoldDB" id="A0A8C5WKY7"/>
<keyword evidence="7" id="KW-1185">Reference proteome</keyword>
<dbReference type="Gene3D" id="3.40.50.1820">
    <property type="entry name" value="alpha/beta hydrolase"/>
    <property type="match status" value="1"/>
</dbReference>
<feature type="domain" description="BAAT/Acyl-CoA thioester hydrolase C-terminal" evidence="5">
    <location>
        <begin position="238"/>
        <end position="445"/>
    </location>
</feature>
<feature type="active site" description="Charge relay system" evidence="3">
    <location>
        <position position="266"/>
    </location>
</feature>
<feature type="active site" description="Charge relay system" evidence="3">
    <location>
        <position position="360"/>
    </location>
</feature>
<dbReference type="GO" id="GO:0006631">
    <property type="term" value="P:fatty acid metabolic process"/>
    <property type="evidence" value="ECO:0007669"/>
    <property type="project" value="UniProtKB-KW"/>
</dbReference>
<protein>
    <recommendedName>
        <fullName evidence="8">Acyl-coenzyme A thioesterase 1-like</fullName>
    </recommendedName>
</protein>
<dbReference type="InterPro" id="IPR029058">
    <property type="entry name" value="AB_hydrolase_fold"/>
</dbReference>
<dbReference type="InterPro" id="IPR016662">
    <property type="entry name" value="Acyl-CoA_thioEstase_long-chain"/>
</dbReference>
<feature type="domain" description="Acyl-CoA thioester hydrolase/bile acid-CoA amino acid N-acetyltransferase" evidence="4">
    <location>
        <begin position="50"/>
        <end position="175"/>
    </location>
</feature>
<comment type="similarity">
    <text evidence="1">Belongs to the C/M/P thioester hydrolase family.</text>
</comment>
<name>A0A8C5WKY7_9ANUR</name>
<dbReference type="Ensembl" id="ENSLLET00000047370.1">
    <property type="protein sequence ID" value="ENSLLEP00000045553.1"/>
    <property type="gene ID" value="ENSLLEG00000028873.1"/>
</dbReference>
<dbReference type="Gene3D" id="2.60.40.2240">
    <property type="entry name" value="Acyl-CoA thioester hydrolase/BAAT N-terminal domain"/>
    <property type="match status" value="1"/>
</dbReference>
<evidence type="ECO:0000259" key="5">
    <source>
        <dbReference type="Pfam" id="PF08840"/>
    </source>
</evidence>
<dbReference type="GO" id="GO:0006637">
    <property type="term" value="P:acyl-CoA metabolic process"/>
    <property type="evidence" value="ECO:0007669"/>
    <property type="project" value="InterPro"/>
</dbReference>